<dbReference type="PANTHER" id="PTHR45138:SF9">
    <property type="entry name" value="DIGUANYLATE CYCLASE DGCM-RELATED"/>
    <property type="match status" value="1"/>
</dbReference>
<dbReference type="PANTHER" id="PTHR45138">
    <property type="entry name" value="REGULATORY COMPONENTS OF SENSORY TRANSDUCTION SYSTEM"/>
    <property type="match status" value="1"/>
</dbReference>
<feature type="domain" description="GGDEF" evidence="4">
    <location>
        <begin position="253"/>
        <end position="393"/>
    </location>
</feature>
<dbReference type="RefSeq" id="WP_075798883.1">
    <property type="nucleotide sequence ID" value="NZ_CP015583.1"/>
</dbReference>
<dbReference type="Proteomes" id="UP000185494">
    <property type="component" value="Chromosome 1"/>
</dbReference>
<feature type="transmembrane region" description="Helical" evidence="3">
    <location>
        <begin position="6"/>
        <end position="27"/>
    </location>
</feature>
<dbReference type="SMART" id="SM00267">
    <property type="entry name" value="GGDEF"/>
    <property type="match status" value="1"/>
</dbReference>
<name>A0A1L7AH33_9PROT</name>
<dbReference type="NCBIfam" id="TIGR00254">
    <property type="entry name" value="GGDEF"/>
    <property type="match status" value="1"/>
</dbReference>
<keyword evidence="6" id="KW-0808">Transferase</keyword>
<dbReference type="GO" id="GO:0005886">
    <property type="term" value="C:plasma membrane"/>
    <property type="evidence" value="ECO:0007669"/>
    <property type="project" value="TreeGrafter"/>
</dbReference>
<reference evidence="6 8" key="2">
    <citation type="journal article" date="2019" name="Microb. Pathog.">
        <title>Comparison of VITEK 2, MALDI-TOF MS, 16S rRNA gene sequencing, and whole-genome sequencing for identification of Roseomonas mucosa.</title>
        <authorList>
            <person name="Rudolph W.W."/>
            <person name="Gunzer F."/>
            <person name="Trauth M."/>
            <person name="Bunk B."/>
            <person name="Bigge R."/>
            <person name="Schrottner P."/>
        </authorList>
    </citation>
    <scope>NUCLEOTIDE SEQUENCE [LARGE SCALE GENOMIC DNA]</scope>
    <source>
        <strain evidence="6 8">DSM 103800</strain>
    </source>
</reference>
<evidence type="ECO:0000313" key="6">
    <source>
        <dbReference type="EMBL" id="MDT8330117.1"/>
    </source>
</evidence>
<evidence type="ECO:0000256" key="3">
    <source>
        <dbReference type="SAM" id="Phobius"/>
    </source>
</evidence>
<dbReference type="KEGG" id="rgi:RGI145_14295"/>
<comment type="catalytic activity">
    <reaction evidence="2">
        <text>2 GTP = 3',3'-c-di-GMP + 2 diphosphate</text>
        <dbReference type="Rhea" id="RHEA:24898"/>
        <dbReference type="ChEBI" id="CHEBI:33019"/>
        <dbReference type="ChEBI" id="CHEBI:37565"/>
        <dbReference type="ChEBI" id="CHEBI:58805"/>
        <dbReference type="EC" id="2.7.7.65"/>
    </reaction>
</comment>
<feature type="transmembrane region" description="Helical" evidence="3">
    <location>
        <begin position="122"/>
        <end position="143"/>
    </location>
</feature>
<feature type="transmembrane region" description="Helical" evidence="3">
    <location>
        <begin position="65"/>
        <end position="82"/>
    </location>
</feature>
<protein>
    <recommendedName>
        <fullName evidence="1">diguanylate cyclase</fullName>
        <ecNumber evidence="1">2.7.7.65</ecNumber>
    </recommendedName>
</protein>
<dbReference type="CDD" id="cd01949">
    <property type="entry name" value="GGDEF"/>
    <property type="match status" value="1"/>
</dbReference>
<dbReference type="InterPro" id="IPR029787">
    <property type="entry name" value="Nucleotide_cyclase"/>
</dbReference>
<evidence type="ECO:0000259" key="4">
    <source>
        <dbReference type="PROSITE" id="PS50887"/>
    </source>
</evidence>
<dbReference type="EC" id="2.7.7.65" evidence="1"/>
<keyword evidence="3" id="KW-0812">Transmembrane</keyword>
<dbReference type="FunFam" id="3.30.70.270:FF:000001">
    <property type="entry name" value="Diguanylate cyclase domain protein"/>
    <property type="match status" value="1"/>
</dbReference>
<evidence type="ECO:0000313" key="8">
    <source>
        <dbReference type="Proteomes" id="UP001258945"/>
    </source>
</evidence>
<evidence type="ECO:0000256" key="1">
    <source>
        <dbReference type="ARBA" id="ARBA00012528"/>
    </source>
</evidence>
<dbReference type="GO" id="GO:0043709">
    <property type="term" value="P:cell adhesion involved in single-species biofilm formation"/>
    <property type="evidence" value="ECO:0007669"/>
    <property type="project" value="TreeGrafter"/>
</dbReference>
<sequence length="417" mass="43413">MIFPSLHAPTLLVATALVIAFSGLVLLLSRGRGRDAGSLALWGSAMILGAVGLALTAVAQDRGDAWGSAAILLATALSWTAARRFAGRGARPGLVLLGPVVWLFWAGPVGDGLERAGIAGPWQAAPVFAIGAAYTIATALELRRRRDEAGDAGRVAILLLVLHAVLHLARAATLVPAAEAGWLLSPAIGLALVVEALLHTIGLTFLFLAMTKERAERQALAQLRHLALSDGLTGLANRRHLDTILAQAVRENDRLALLMVDVDHFKAFNDTYGHQPGDDCLRAIGGALGLSARPPGEMAARYGGEEFVLLLPGADEAAALARAEDIHARIAALAIPHGGSPLSRVTVSIGIAASRNPGVAGEAGAPDRLLRAADAALYAAKAEGRNRTRVAGSFRGAVLRPTMPAHLRLAMERARSA</sequence>
<dbReference type="GO" id="GO:1902201">
    <property type="term" value="P:negative regulation of bacterial-type flagellum-dependent cell motility"/>
    <property type="evidence" value="ECO:0007669"/>
    <property type="project" value="TreeGrafter"/>
</dbReference>
<reference evidence="6" key="3">
    <citation type="submission" date="2023-09" db="EMBL/GenBank/DDBJ databases">
        <authorList>
            <person name="Schober I."/>
            <person name="Bunk B."/>
        </authorList>
    </citation>
    <scope>NUCLEOTIDE SEQUENCE</scope>
    <source>
        <strain evidence="6">DSM 103800</strain>
    </source>
</reference>
<dbReference type="STRING" id="257708.RGI145_14295"/>
<reference evidence="5 7" key="1">
    <citation type="submission" date="2016-05" db="EMBL/GenBank/DDBJ databases">
        <title>Complete Genome and Methylome Analysis of Psychrotrophic Bacterial Isolates from Antarctic Lake Untersee.</title>
        <authorList>
            <person name="Fomenkov A."/>
            <person name="Akimov V.N."/>
            <person name="Vasilyeva L.V."/>
            <person name="Andersen D."/>
            <person name="Vincze T."/>
            <person name="Roberts R.J."/>
        </authorList>
    </citation>
    <scope>NUCLEOTIDE SEQUENCE [LARGE SCALE GENOMIC DNA]</scope>
    <source>
        <strain evidence="5 7">U14-5</strain>
    </source>
</reference>
<feature type="transmembrane region" description="Helical" evidence="3">
    <location>
        <begin position="187"/>
        <end position="208"/>
    </location>
</feature>
<keyword evidence="3" id="KW-0472">Membrane</keyword>
<dbReference type="InterPro" id="IPR000160">
    <property type="entry name" value="GGDEF_dom"/>
</dbReference>
<keyword evidence="8" id="KW-1185">Reference proteome</keyword>
<dbReference type="InterPro" id="IPR043128">
    <property type="entry name" value="Rev_trsase/Diguanyl_cyclase"/>
</dbReference>
<accession>A0A1L7AH33</accession>
<proteinExistence type="predicted"/>
<keyword evidence="3" id="KW-1133">Transmembrane helix</keyword>
<feature type="transmembrane region" description="Helical" evidence="3">
    <location>
        <begin position="39"/>
        <end position="59"/>
    </location>
</feature>
<dbReference type="Proteomes" id="UP001258945">
    <property type="component" value="Unassembled WGS sequence"/>
</dbReference>
<dbReference type="SUPFAM" id="SSF55073">
    <property type="entry name" value="Nucleotide cyclase"/>
    <property type="match status" value="1"/>
</dbReference>
<dbReference type="InterPro" id="IPR050469">
    <property type="entry name" value="Diguanylate_Cyclase"/>
</dbReference>
<gene>
    <name evidence="5" type="ORF">RGI145_14295</name>
    <name evidence="6" type="ORF">RQ831_03560</name>
</gene>
<dbReference type="Pfam" id="PF00990">
    <property type="entry name" value="GGDEF"/>
    <property type="match status" value="1"/>
</dbReference>
<feature type="transmembrane region" description="Helical" evidence="3">
    <location>
        <begin position="94"/>
        <end position="110"/>
    </location>
</feature>
<keyword evidence="6" id="KW-0548">Nucleotidyltransferase</keyword>
<evidence type="ECO:0000256" key="2">
    <source>
        <dbReference type="ARBA" id="ARBA00034247"/>
    </source>
</evidence>
<dbReference type="EMBL" id="CP015583">
    <property type="protein sequence ID" value="APT58106.1"/>
    <property type="molecule type" value="Genomic_DNA"/>
</dbReference>
<dbReference type="PROSITE" id="PS50887">
    <property type="entry name" value="GGDEF"/>
    <property type="match status" value="1"/>
</dbReference>
<evidence type="ECO:0000313" key="7">
    <source>
        <dbReference type="Proteomes" id="UP000185494"/>
    </source>
</evidence>
<organism evidence="5 7">
    <name type="scientific">Roseomonas gilardii</name>
    <dbReference type="NCBI Taxonomy" id="257708"/>
    <lineage>
        <taxon>Bacteria</taxon>
        <taxon>Pseudomonadati</taxon>
        <taxon>Pseudomonadota</taxon>
        <taxon>Alphaproteobacteria</taxon>
        <taxon>Acetobacterales</taxon>
        <taxon>Roseomonadaceae</taxon>
        <taxon>Roseomonas</taxon>
    </lineage>
</organism>
<dbReference type="EMBL" id="JAVVDO010000003">
    <property type="protein sequence ID" value="MDT8330117.1"/>
    <property type="molecule type" value="Genomic_DNA"/>
</dbReference>
<evidence type="ECO:0000313" key="5">
    <source>
        <dbReference type="EMBL" id="APT58106.1"/>
    </source>
</evidence>
<feature type="transmembrane region" description="Helical" evidence="3">
    <location>
        <begin position="155"/>
        <end position="175"/>
    </location>
</feature>
<dbReference type="GO" id="GO:0052621">
    <property type="term" value="F:diguanylate cyclase activity"/>
    <property type="evidence" value="ECO:0007669"/>
    <property type="project" value="UniProtKB-EC"/>
</dbReference>
<dbReference type="eggNOG" id="COG3706">
    <property type="taxonomic scope" value="Bacteria"/>
</dbReference>
<dbReference type="AlphaFoldDB" id="A0A1L7AH33"/>
<dbReference type="Gene3D" id="3.30.70.270">
    <property type="match status" value="1"/>
</dbReference>